<evidence type="ECO:0000256" key="9">
    <source>
        <dbReference type="SAM" id="Phobius"/>
    </source>
</evidence>
<protein>
    <recommendedName>
        <fullName evidence="10">PSI domain-containing protein</fullName>
    </recommendedName>
</protein>
<feature type="region of interest" description="Disordered" evidence="8">
    <location>
        <begin position="99"/>
        <end position="119"/>
    </location>
</feature>
<dbReference type="GO" id="GO:0016020">
    <property type="term" value="C:membrane"/>
    <property type="evidence" value="ECO:0007669"/>
    <property type="project" value="UniProtKB-SubCell"/>
</dbReference>
<keyword evidence="5 9" id="KW-1133">Transmembrane helix</keyword>
<dbReference type="SMART" id="SM00423">
    <property type="entry name" value="PSI"/>
    <property type="match status" value="1"/>
</dbReference>
<comment type="similarity">
    <text evidence="2">Belongs to the plexin family.</text>
</comment>
<evidence type="ECO:0000256" key="7">
    <source>
        <dbReference type="ARBA" id="ARBA00023180"/>
    </source>
</evidence>
<reference evidence="11 12" key="1">
    <citation type="submission" date="2017-08" db="EMBL/GenBank/DDBJ databases">
        <title>USMARCv1.0.</title>
        <authorList>
            <person name="Hannum G.I."/>
            <person name="Koren S."/>
            <person name="Schroeder S.G."/>
            <person name="Chin S.C."/>
            <person name="Nonneman D.J."/>
            <person name="Becker S.A."/>
            <person name="Rosen B.D."/>
            <person name="Bickhart D.M."/>
            <person name="Putnam N.H."/>
            <person name="Green R.E."/>
            <person name="Tuggle C.K."/>
            <person name="Liu H."/>
            <person name="Rohrer G.A."/>
            <person name="Warr A."/>
            <person name="Hall R."/>
            <person name="Kim K."/>
            <person name="Hume D.A."/>
            <person name="Talbot R."/>
            <person name="Chow W."/>
            <person name="Howe K."/>
            <person name="Schwartz A.S."/>
            <person name="Watson M."/>
            <person name="Archibald A.L."/>
            <person name="Phillippy A.M."/>
            <person name="Smith T.P.L."/>
        </authorList>
    </citation>
    <scope>NUCLEOTIDE SEQUENCE [LARGE SCALE GENOMIC DNA]</scope>
</reference>
<dbReference type="InterPro" id="IPR016201">
    <property type="entry name" value="PSI"/>
</dbReference>
<dbReference type="PANTHER" id="PTHR13055">
    <property type="entry name" value="TUMOR ENDOTHELIAL MARKER 7 RELATED"/>
    <property type="match status" value="1"/>
</dbReference>
<dbReference type="Proteomes" id="UP000314985">
    <property type="component" value="Chromosome 10"/>
</dbReference>
<accession>A0A4X1TQE9</accession>
<feature type="transmembrane region" description="Helical" evidence="9">
    <location>
        <begin position="477"/>
        <end position="499"/>
    </location>
</feature>
<dbReference type="InterPro" id="IPR031152">
    <property type="entry name" value="PLXDC"/>
</dbReference>
<evidence type="ECO:0000259" key="10">
    <source>
        <dbReference type="SMART" id="SM00423"/>
    </source>
</evidence>
<evidence type="ECO:0000256" key="5">
    <source>
        <dbReference type="ARBA" id="ARBA00022989"/>
    </source>
</evidence>
<dbReference type="Ensembl" id="ENSSSCT00070021094.1">
    <property type="protein sequence ID" value="ENSSSCP00070017437.1"/>
    <property type="gene ID" value="ENSSSCG00070010819.1"/>
</dbReference>
<evidence type="ECO:0000256" key="6">
    <source>
        <dbReference type="ARBA" id="ARBA00023136"/>
    </source>
</evidence>
<evidence type="ECO:0000256" key="8">
    <source>
        <dbReference type="SAM" id="MobiDB-lite"/>
    </source>
</evidence>
<dbReference type="InterPro" id="IPR002165">
    <property type="entry name" value="Plexin_repeat"/>
</dbReference>
<reference evidence="11" key="2">
    <citation type="submission" date="2025-08" db="UniProtKB">
        <authorList>
            <consortium name="Ensembl"/>
        </authorList>
    </citation>
    <scope>IDENTIFICATION</scope>
</reference>
<evidence type="ECO:0000256" key="1">
    <source>
        <dbReference type="ARBA" id="ARBA00004479"/>
    </source>
</evidence>
<feature type="region of interest" description="Disordered" evidence="8">
    <location>
        <begin position="391"/>
        <end position="419"/>
    </location>
</feature>
<sequence length="579" mass="65146">MKLIEKLKCRKFHLAVKTSDDCRLNQSIASMFDSKTKQGHAEYEAFCYDCFGAERICLYWHYQIAQASPQTEEEVEVDSHAYSHRWKRNLDPLKAVDSNRASVGQDSPEPRGFTDLLLDDGQDNTTQIEEDTDHNYYISRIYGPSDSASRDLWVNIDQMEKDKVKIHGILSNTHRQAARVNLSFDFPFYGHFLREITVATGGFIYTGEVVHRMLTATQYIAPLMANFDPSVSRNSTVRYFDNGTALVVQWDHVHLQDNYNLGSFTFQATLLMDGRIIFGYKEIPVLVTQISSTNHPVKVGLSDAFVVVHRIQQIPNVRRRTIYEYHRVELQMSKITNISAVEMTPLPTCLQFNGCGPCVSSQIGFNCSWCSKLQRCSSGFDRHRQDWVDSGCPEESKEKMCDTTEPVESSTQSTTTTGATTTQFRVLTTARRAATSQPPTSLPTEDDTKIALHLKDNGASTDDSAAEKKGGSLHAGLIVGILILVLIIAAAILVTVYMYHHPTSAASIFFIERRPSRWPAMKFRRGSGHPAYAEVEPVGEKEGFISNADSFKMAKKSSRCRSQNKHKIADFLSFHQTCG</sequence>
<name>A0A4X1TQE9_PIG</name>
<evidence type="ECO:0000256" key="2">
    <source>
        <dbReference type="ARBA" id="ARBA00010297"/>
    </source>
</evidence>
<feature type="domain" description="PSI" evidence="10">
    <location>
        <begin position="348"/>
        <end position="393"/>
    </location>
</feature>
<keyword evidence="4" id="KW-0732">Signal</keyword>
<keyword evidence="7" id="KW-0325">Glycoprotein</keyword>
<evidence type="ECO:0000256" key="4">
    <source>
        <dbReference type="ARBA" id="ARBA00022729"/>
    </source>
</evidence>
<keyword evidence="3 9" id="KW-0812">Transmembrane</keyword>
<organism evidence="11 12">
    <name type="scientific">Sus scrofa</name>
    <name type="common">Pig</name>
    <dbReference type="NCBI Taxonomy" id="9823"/>
    <lineage>
        <taxon>Eukaryota</taxon>
        <taxon>Metazoa</taxon>
        <taxon>Chordata</taxon>
        <taxon>Craniata</taxon>
        <taxon>Vertebrata</taxon>
        <taxon>Euteleostomi</taxon>
        <taxon>Mammalia</taxon>
        <taxon>Eutheria</taxon>
        <taxon>Laurasiatheria</taxon>
        <taxon>Artiodactyla</taxon>
        <taxon>Suina</taxon>
        <taxon>Suidae</taxon>
        <taxon>Sus</taxon>
    </lineage>
</organism>
<evidence type="ECO:0000313" key="11">
    <source>
        <dbReference type="Ensembl" id="ENSSSCP00070017437.1"/>
    </source>
</evidence>
<dbReference type="PANTHER" id="PTHR13055:SF11">
    <property type="entry name" value="PLEXIN DOMAIN-CONTAINING PROTEIN 2"/>
    <property type="match status" value="1"/>
</dbReference>
<evidence type="ECO:0000313" key="12">
    <source>
        <dbReference type="Proteomes" id="UP000314985"/>
    </source>
</evidence>
<evidence type="ECO:0000256" key="3">
    <source>
        <dbReference type="ARBA" id="ARBA00022692"/>
    </source>
</evidence>
<keyword evidence="6 9" id="KW-0472">Membrane</keyword>
<dbReference type="Pfam" id="PF01437">
    <property type="entry name" value="PSI"/>
    <property type="match status" value="1"/>
</dbReference>
<dbReference type="AlphaFoldDB" id="A0A4X1TQE9"/>
<feature type="compositionally biased region" description="Low complexity" evidence="8">
    <location>
        <begin position="403"/>
        <end position="419"/>
    </location>
</feature>
<comment type="subcellular location">
    <subcellularLocation>
        <location evidence="1">Membrane</location>
        <topology evidence="1">Single-pass type I membrane protein</topology>
    </subcellularLocation>
</comment>
<proteinExistence type="inferred from homology"/>